<dbReference type="Proteomes" id="UP000738349">
    <property type="component" value="Unassembled WGS sequence"/>
</dbReference>
<organism evidence="2 3">
    <name type="scientific">Dactylonectria macrodidyma</name>
    <dbReference type="NCBI Taxonomy" id="307937"/>
    <lineage>
        <taxon>Eukaryota</taxon>
        <taxon>Fungi</taxon>
        <taxon>Dikarya</taxon>
        <taxon>Ascomycota</taxon>
        <taxon>Pezizomycotina</taxon>
        <taxon>Sordariomycetes</taxon>
        <taxon>Hypocreomycetidae</taxon>
        <taxon>Hypocreales</taxon>
        <taxon>Nectriaceae</taxon>
        <taxon>Dactylonectria</taxon>
    </lineage>
</organism>
<evidence type="ECO:0000313" key="2">
    <source>
        <dbReference type="EMBL" id="KAH7109810.1"/>
    </source>
</evidence>
<dbReference type="OrthoDB" id="5428890at2759"/>
<proteinExistence type="predicted"/>
<evidence type="ECO:0000256" key="1">
    <source>
        <dbReference type="SAM" id="Phobius"/>
    </source>
</evidence>
<feature type="transmembrane region" description="Helical" evidence="1">
    <location>
        <begin position="318"/>
        <end position="346"/>
    </location>
</feature>
<dbReference type="AlphaFoldDB" id="A0A9P9CZ77"/>
<sequence length="348" mass="39695">MAVVNPPAVLQAPLFSRDPLDPNIKQALLSHIWPLSTTTHSPQQSTEDFEAYFTYFRQECRYALLNFHAIESFADMVLILDIIRDNPSSSLANIRTLIKNANTSLASGDRKLSASIELVVRLWLMINVRILMPTHRRDLEVSIPWPDNQSLMDILDRHICQPSTSHISALDTFSSRLNVTDMKNIANFNVYWTDNLSDHLTTRGSSIYLFYHVSVLKRIKASVSSTGFLPSALIDETLTTLNLLIPHSLTSCNTWLKGEISRLSLDPDIMYRDTADRNKGSYTYWQERLFSLSDAFDRTKPSSPIQWWYDRRDMGQWWGFWLVVAGIVLTVSFGLIQSITGILQVIGH</sequence>
<keyword evidence="1" id="KW-0472">Membrane</keyword>
<reference evidence="2" key="1">
    <citation type="journal article" date="2021" name="Nat. Commun.">
        <title>Genetic determinants of endophytism in the Arabidopsis root mycobiome.</title>
        <authorList>
            <person name="Mesny F."/>
            <person name="Miyauchi S."/>
            <person name="Thiergart T."/>
            <person name="Pickel B."/>
            <person name="Atanasova L."/>
            <person name="Karlsson M."/>
            <person name="Huettel B."/>
            <person name="Barry K.W."/>
            <person name="Haridas S."/>
            <person name="Chen C."/>
            <person name="Bauer D."/>
            <person name="Andreopoulos W."/>
            <person name="Pangilinan J."/>
            <person name="LaButti K."/>
            <person name="Riley R."/>
            <person name="Lipzen A."/>
            <person name="Clum A."/>
            <person name="Drula E."/>
            <person name="Henrissat B."/>
            <person name="Kohler A."/>
            <person name="Grigoriev I.V."/>
            <person name="Martin F.M."/>
            <person name="Hacquard S."/>
        </authorList>
    </citation>
    <scope>NUCLEOTIDE SEQUENCE</scope>
    <source>
        <strain evidence="2">MPI-CAGE-AT-0147</strain>
    </source>
</reference>
<gene>
    <name evidence="2" type="ORF">EDB81DRAFT_833104</name>
</gene>
<dbReference type="EMBL" id="JAGMUV010000049">
    <property type="protein sequence ID" value="KAH7109810.1"/>
    <property type="molecule type" value="Genomic_DNA"/>
</dbReference>
<keyword evidence="1" id="KW-0812">Transmembrane</keyword>
<keyword evidence="1" id="KW-1133">Transmembrane helix</keyword>
<keyword evidence="3" id="KW-1185">Reference proteome</keyword>
<protein>
    <submittedName>
        <fullName evidence="2">Uncharacterized protein</fullName>
    </submittedName>
</protein>
<accession>A0A9P9CZ77</accession>
<comment type="caution">
    <text evidence="2">The sequence shown here is derived from an EMBL/GenBank/DDBJ whole genome shotgun (WGS) entry which is preliminary data.</text>
</comment>
<evidence type="ECO:0000313" key="3">
    <source>
        <dbReference type="Proteomes" id="UP000738349"/>
    </source>
</evidence>
<name>A0A9P9CZ77_9HYPO</name>